<keyword evidence="3" id="KW-1185">Reference proteome</keyword>
<evidence type="ECO:0000313" key="2">
    <source>
        <dbReference type="EMBL" id="TIH37434.1"/>
    </source>
</evidence>
<sequence>MTSQVFQPRGFSHIRLTVTDIGRSKAFYESLFGTPPGNDFSDQIDDPSIHDDPARLYGGCSFTFAGQTMGLRPVAPKDDRFNPNRVGLDHLSFAVATFAELHAAAERLTAAGVVHGEVTPLPDFNLVIVSLQDPDDINLELAAPLGS</sequence>
<dbReference type="PROSITE" id="PS51819">
    <property type="entry name" value="VOC"/>
    <property type="match status" value="1"/>
</dbReference>
<accession>A0A4V4RFC8</accession>
<evidence type="ECO:0000313" key="3">
    <source>
        <dbReference type="Proteomes" id="UP000306192"/>
    </source>
</evidence>
<dbReference type="Pfam" id="PF00903">
    <property type="entry name" value="Glyoxalase"/>
    <property type="match status" value="1"/>
</dbReference>
<dbReference type="Gene3D" id="3.10.180.10">
    <property type="entry name" value="2,3-Dihydroxybiphenyl 1,2-Dioxygenase, domain 1"/>
    <property type="match status" value="1"/>
</dbReference>
<dbReference type="Proteomes" id="UP000306192">
    <property type="component" value="Unassembled WGS sequence"/>
</dbReference>
<proteinExistence type="predicted"/>
<protein>
    <submittedName>
        <fullName evidence="2">VOC family protein</fullName>
    </submittedName>
</protein>
<dbReference type="AlphaFoldDB" id="A0A4V4RFC8"/>
<name>A0A4V4RFC8_9MICO</name>
<evidence type="ECO:0000259" key="1">
    <source>
        <dbReference type="PROSITE" id="PS51819"/>
    </source>
</evidence>
<dbReference type="InterPro" id="IPR037523">
    <property type="entry name" value="VOC_core"/>
</dbReference>
<reference evidence="2 3" key="1">
    <citation type="journal article" date="2019" name="Microorganisms">
        <title>Systematic Affiliation and Genome Analysis of Subtercola vilae DB165(T) with Particular Emphasis on Cold Adaptation of an Isolate from a High-Altitude Cold Volcano Lake.</title>
        <authorList>
            <person name="Villalobos A.S."/>
            <person name="Wiese J."/>
            <person name="Imhoff J.F."/>
            <person name="Dorador C."/>
            <person name="Keller A."/>
            <person name="Hentschel U."/>
        </authorList>
    </citation>
    <scope>NUCLEOTIDE SEQUENCE [LARGE SCALE GENOMIC DNA]</scope>
    <source>
        <strain evidence="2 3">DB165</strain>
    </source>
</reference>
<organism evidence="2 3">
    <name type="scientific">Subtercola vilae</name>
    <dbReference type="NCBI Taxonomy" id="2056433"/>
    <lineage>
        <taxon>Bacteria</taxon>
        <taxon>Bacillati</taxon>
        <taxon>Actinomycetota</taxon>
        <taxon>Actinomycetes</taxon>
        <taxon>Micrococcales</taxon>
        <taxon>Microbacteriaceae</taxon>
        <taxon>Subtercola</taxon>
    </lineage>
</organism>
<gene>
    <name evidence="2" type="ORF">D4765_08505</name>
</gene>
<feature type="domain" description="VOC" evidence="1">
    <location>
        <begin position="10"/>
        <end position="144"/>
    </location>
</feature>
<dbReference type="SUPFAM" id="SSF54593">
    <property type="entry name" value="Glyoxalase/Bleomycin resistance protein/Dihydroxybiphenyl dioxygenase"/>
    <property type="match status" value="1"/>
</dbReference>
<comment type="caution">
    <text evidence="2">The sequence shown here is derived from an EMBL/GenBank/DDBJ whole genome shotgun (WGS) entry which is preliminary data.</text>
</comment>
<dbReference type="InterPro" id="IPR029068">
    <property type="entry name" value="Glyas_Bleomycin-R_OHBP_Dase"/>
</dbReference>
<dbReference type="OrthoDB" id="317332at2"/>
<dbReference type="EMBL" id="QYRT01000012">
    <property type="protein sequence ID" value="TIH37434.1"/>
    <property type="molecule type" value="Genomic_DNA"/>
</dbReference>
<dbReference type="InterPro" id="IPR004360">
    <property type="entry name" value="Glyas_Fos-R_dOase_dom"/>
</dbReference>
<dbReference type="RefSeq" id="WP_136641860.1">
    <property type="nucleotide sequence ID" value="NZ_QYRT01000012.1"/>
</dbReference>